<evidence type="ECO:0000256" key="10">
    <source>
        <dbReference type="ARBA" id="ARBA00048988"/>
    </source>
</evidence>
<dbReference type="InterPro" id="IPR000212">
    <property type="entry name" value="DNA_helicase_UvrD/REP"/>
</dbReference>
<evidence type="ECO:0000256" key="1">
    <source>
        <dbReference type="ARBA" id="ARBA00009922"/>
    </source>
</evidence>
<evidence type="ECO:0000256" key="12">
    <source>
        <dbReference type="SAM" id="MobiDB-lite"/>
    </source>
</evidence>
<dbReference type="Gene3D" id="1.10.10.160">
    <property type="match status" value="1"/>
</dbReference>
<dbReference type="InterPro" id="IPR014016">
    <property type="entry name" value="UvrD-like_ATP-bd"/>
</dbReference>
<reference evidence="15 16" key="1">
    <citation type="submission" date="2023-03" db="EMBL/GenBank/DDBJ databases">
        <title>Bacillus Genome Sequencing.</title>
        <authorList>
            <person name="Dunlap C."/>
        </authorList>
    </citation>
    <scope>NUCLEOTIDE SEQUENCE [LARGE SCALE GENOMIC DNA]</scope>
    <source>
        <strain evidence="15 16">BD-525</strain>
    </source>
</reference>
<dbReference type="Gene3D" id="3.40.50.300">
    <property type="entry name" value="P-loop containing nucleotide triphosphate hydrolases"/>
    <property type="match status" value="2"/>
</dbReference>
<evidence type="ECO:0000256" key="3">
    <source>
        <dbReference type="ARBA" id="ARBA00022801"/>
    </source>
</evidence>
<dbReference type="InterPro" id="IPR014017">
    <property type="entry name" value="DNA_helicase_UvrD-like_C"/>
</dbReference>
<feature type="compositionally biased region" description="Low complexity" evidence="12">
    <location>
        <begin position="10"/>
        <end position="28"/>
    </location>
</feature>
<keyword evidence="2 11" id="KW-0547">Nucleotide-binding</keyword>
<evidence type="ECO:0000256" key="6">
    <source>
        <dbReference type="ARBA" id="ARBA00023125"/>
    </source>
</evidence>
<proteinExistence type="inferred from homology"/>
<feature type="domain" description="UvrD-like helicase ATP-binding" evidence="13">
    <location>
        <begin position="54"/>
        <end position="327"/>
    </location>
</feature>
<dbReference type="CDD" id="cd18807">
    <property type="entry name" value="SF1_C_UvrD"/>
    <property type="match status" value="1"/>
</dbReference>
<evidence type="ECO:0000256" key="8">
    <source>
        <dbReference type="ARBA" id="ARBA00034617"/>
    </source>
</evidence>
<evidence type="ECO:0000256" key="7">
    <source>
        <dbReference type="ARBA" id="ARBA00023235"/>
    </source>
</evidence>
<evidence type="ECO:0000256" key="2">
    <source>
        <dbReference type="ARBA" id="ARBA00022741"/>
    </source>
</evidence>
<dbReference type="Gene3D" id="1.10.486.10">
    <property type="entry name" value="PCRA, domain 4"/>
    <property type="match status" value="1"/>
</dbReference>
<dbReference type="PANTHER" id="PTHR11070:SF2">
    <property type="entry name" value="ATP-DEPENDENT DNA HELICASE SRS2"/>
    <property type="match status" value="1"/>
</dbReference>
<keyword evidence="3 11" id="KW-0378">Hydrolase</keyword>
<feature type="region of interest" description="Disordered" evidence="12">
    <location>
        <begin position="695"/>
        <end position="717"/>
    </location>
</feature>
<comment type="catalytic activity">
    <reaction evidence="8">
        <text>Couples ATP hydrolysis with the unwinding of duplex DNA by translocating in the 3'-5' direction.</text>
        <dbReference type="EC" id="5.6.2.4"/>
    </reaction>
</comment>
<evidence type="ECO:0000256" key="4">
    <source>
        <dbReference type="ARBA" id="ARBA00022806"/>
    </source>
</evidence>
<keyword evidence="7" id="KW-0413">Isomerase</keyword>
<evidence type="ECO:0000313" key="16">
    <source>
        <dbReference type="Proteomes" id="UP001344632"/>
    </source>
</evidence>
<accession>A0ABU6GN28</accession>
<comment type="caution">
    <text evidence="15">The sequence shown here is derived from an EMBL/GenBank/DDBJ whole genome shotgun (WGS) entry which is preliminary data.</text>
</comment>
<gene>
    <name evidence="15" type="ORF">P4H66_13360</name>
</gene>
<dbReference type="GO" id="GO:0004386">
    <property type="term" value="F:helicase activity"/>
    <property type="evidence" value="ECO:0007669"/>
    <property type="project" value="UniProtKB-KW"/>
</dbReference>
<dbReference type="EMBL" id="JARLKZ010000008">
    <property type="protein sequence ID" value="MEC0240838.1"/>
    <property type="molecule type" value="Genomic_DNA"/>
</dbReference>
<feature type="binding site" evidence="11">
    <location>
        <begin position="75"/>
        <end position="82"/>
    </location>
    <ligand>
        <name>ATP</name>
        <dbReference type="ChEBI" id="CHEBI:30616"/>
    </ligand>
</feature>
<dbReference type="Pfam" id="PF13361">
    <property type="entry name" value="UvrD_C"/>
    <property type="match status" value="1"/>
</dbReference>
<keyword evidence="16" id="KW-1185">Reference proteome</keyword>
<evidence type="ECO:0000313" key="15">
    <source>
        <dbReference type="EMBL" id="MEC0240838.1"/>
    </source>
</evidence>
<organism evidence="15 16">
    <name type="scientific">Paenibacillus dokdonensis</name>
    <dbReference type="NCBI Taxonomy" id="2567944"/>
    <lineage>
        <taxon>Bacteria</taxon>
        <taxon>Bacillati</taxon>
        <taxon>Bacillota</taxon>
        <taxon>Bacilli</taxon>
        <taxon>Bacillales</taxon>
        <taxon>Paenibacillaceae</taxon>
        <taxon>Paenibacillus</taxon>
    </lineage>
</organism>
<keyword evidence="4 11" id="KW-0347">Helicase</keyword>
<evidence type="ECO:0000256" key="11">
    <source>
        <dbReference type="PROSITE-ProRule" id="PRU00560"/>
    </source>
</evidence>
<dbReference type="Proteomes" id="UP001344632">
    <property type="component" value="Unassembled WGS sequence"/>
</dbReference>
<dbReference type="InterPro" id="IPR013986">
    <property type="entry name" value="DExx_box_DNA_helicase_dom_sf"/>
</dbReference>
<comment type="catalytic activity">
    <reaction evidence="10">
        <text>ATP + H2O = ADP + phosphate + H(+)</text>
        <dbReference type="Rhea" id="RHEA:13065"/>
        <dbReference type="ChEBI" id="CHEBI:15377"/>
        <dbReference type="ChEBI" id="CHEBI:15378"/>
        <dbReference type="ChEBI" id="CHEBI:30616"/>
        <dbReference type="ChEBI" id="CHEBI:43474"/>
        <dbReference type="ChEBI" id="CHEBI:456216"/>
        <dbReference type="EC" id="5.6.2.4"/>
    </reaction>
</comment>
<dbReference type="PROSITE" id="PS51217">
    <property type="entry name" value="UVRD_HELICASE_CTER"/>
    <property type="match status" value="1"/>
</dbReference>
<dbReference type="Pfam" id="PF00580">
    <property type="entry name" value="UvrD-helicase"/>
    <property type="match status" value="1"/>
</dbReference>
<evidence type="ECO:0000259" key="14">
    <source>
        <dbReference type="PROSITE" id="PS51217"/>
    </source>
</evidence>
<evidence type="ECO:0000256" key="9">
    <source>
        <dbReference type="ARBA" id="ARBA00034808"/>
    </source>
</evidence>
<dbReference type="CDD" id="cd17932">
    <property type="entry name" value="DEXQc_UvrD"/>
    <property type="match status" value="1"/>
</dbReference>
<dbReference type="PROSITE" id="PS51198">
    <property type="entry name" value="UVRD_HELICASE_ATP_BIND"/>
    <property type="match status" value="1"/>
</dbReference>
<protein>
    <recommendedName>
        <fullName evidence="9">DNA 3'-5' helicase</fullName>
        <ecNumber evidence="9">5.6.2.4</ecNumber>
    </recommendedName>
</protein>
<name>A0ABU6GN28_9BACL</name>
<sequence>MVNTQLTLTSVPAHVPASAKPPKASDAPGLTSRDLVKEQAPDAFFFRELERHGILLNAPQIKAVRHGDGPMLILAGAGCGKTTVLAARTAYLIAVRGVPASSILLVTFTSKAAHEIKERIARMPGVNPAAARAVEARTFHSFALMLLRRSGCKEQIMGEFNAQHTIMKMVLRRLDPSQTYQPETLLAALSAWKMQGRSVDELPDKTSEEASVKRIIEAYESWKQERHLWDFDDILLQLRRRMDDRLFLKRLQNRYTWLMVDEFQDTNTVQYELVQYLAAAHRNLSVVGDDDQTIYTFNGARQESILEFDKLYPESKIVTLDINYRSDSRILGLGSAIVRHNRFRRDKVLKAAGPAGKMPYYTLPAHPEEEASWVVTHITEQVQTQNAAYKDIAILHRTAGSSRAVLEQLLLREIPFVQYGGTTVFYDQSLIKPLMDHLRLSLNPRRMEALPGTLGPLYVPREEGLAYISAQEKQTRKKYPLIHLTRWDRLKPFQQTAVKDRIKLIKSLQTMKPAYAIQEMRRLFYDKYIQAGDPLVYTQYKEMVLDSLEELESAAARFDSVEQFVAYADELSLRHAQMESLRDKNDGNAVQLMTIHRAKGLEFPYVYWIGASEGILPHSTALKEKPPEEMKATAAHGTTEQNVSEAALEEERRLAYVAVTRAKERLYISSPAYYHGKPAAPSRFLLEAYGIKKSKDITSPSTRPADDSKKAASCKKK</sequence>
<feature type="domain" description="UvrD-like helicase C-terminal" evidence="14">
    <location>
        <begin position="328"/>
        <end position="600"/>
    </location>
</feature>
<keyword evidence="6" id="KW-0238">DNA-binding</keyword>
<feature type="region of interest" description="Disordered" evidence="12">
    <location>
        <begin position="1"/>
        <end position="30"/>
    </location>
</feature>
<dbReference type="RefSeq" id="WP_326088591.1">
    <property type="nucleotide sequence ID" value="NZ_JARLKZ010000008.1"/>
</dbReference>
<evidence type="ECO:0000259" key="13">
    <source>
        <dbReference type="PROSITE" id="PS51198"/>
    </source>
</evidence>
<dbReference type="InterPro" id="IPR027417">
    <property type="entry name" value="P-loop_NTPase"/>
</dbReference>
<dbReference type="PANTHER" id="PTHR11070">
    <property type="entry name" value="UVRD / RECB / PCRA DNA HELICASE FAMILY MEMBER"/>
    <property type="match status" value="1"/>
</dbReference>
<keyword evidence="5 11" id="KW-0067">ATP-binding</keyword>
<evidence type="ECO:0000256" key="5">
    <source>
        <dbReference type="ARBA" id="ARBA00022840"/>
    </source>
</evidence>
<dbReference type="EC" id="5.6.2.4" evidence="9"/>
<dbReference type="SUPFAM" id="SSF52540">
    <property type="entry name" value="P-loop containing nucleoside triphosphate hydrolases"/>
    <property type="match status" value="1"/>
</dbReference>
<comment type="similarity">
    <text evidence="1">Belongs to the helicase family. UvrD subfamily.</text>
</comment>